<feature type="transmembrane region" description="Helical" evidence="2">
    <location>
        <begin position="214"/>
        <end position="236"/>
    </location>
</feature>
<evidence type="ECO:0000313" key="3">
    <source>
        <dbReference type="EMBL" id="MCC0178527.1"/>
    </source>
</evidence>
<keyword evidence="4" id="KW-1185">Reference proteome</keyword>
<keyword evidence="2" id="KW-0472">Membrane</keyword>
<dbReference type="InterPro" id="IPR046641">
    <property type="entry name" value="DUF6753"/>
</dbReference>
<keyword evidence="1" id="KW-0175">Coiled coil</keyword>
<proteinExistence type="predicted"/>
<gene>
    <name evidence="3" type="ORF">I4641_16245</name>
</gene>
<comment type="caution">
    <text evidence="3">The sequence shown here is derived from an EMBL/GenBank/DDBJ whole genome shotgun (WGS) entry which is preliminary data.</text>
</comment>
<reference evidence="3" key="1">
    <citation type="journal article" date="2021" name="Antonie Van Leeuwenhoek">
        <title>Draft genome and description of Waterburya agarophytonicola gen. nov. sp. nov. (Pleurocapsales, Cyanobacteria): a seaweed symbiont.</title>
        <authorList>
            <person name="Bonthond G."/>
            <person name="Shalygin S."/>
            <person name="Bayer T."/>
            <person name="Weinberger F."/>
        </authorList>
    </citation>
    <scope>NUCLEOTIDE SEQUENCE</scope>
    <source>
        <strain evidence="3">KI4</strain>
    </source>
</reference>
<dbReference type="Pfam" id="PF20538">
    <property type="entry name" value="DUF6753"/>
    <property type="match status" value="1"/>
</dbReference>
<evidence type="ECO:0000256" key="1">
    <source>
        <dbReference type="SAM" id="Coils"/>
    </source>
</evidence>
<evidence type="ECO:0000313" key="4">
    <source>
        <dbReference type="Proteomes" id="UP000729733"/>
    </source>
</evidence>
<keyword evidence="2" id="KW-1133">Transmembrane helix</keyword>
<dbReference type="RefSeq" id="WP_229641625.1">
    <property type="nucleotide sequence ID" value="NZ_JADWDC010000046.1"/>
</dbReference>
<protein>
    <submittedName>
        <fullName evidence="3">Uncharacterized protein</fullName>
    </submittedName>
</protein>
<dbReference type="AlphaFoldDB" id="A0A964FGY6"/>
<evidence type="ECO:0000256" key="2">
    <source>
        <dbReference type="SAM" id="Phobius"/>
    </source>
</evidence>
<dbReference type="Proteomes" id="UP000729733">
    <property type="component" value="Unassembled WGS sequence"/>
</dbReference>
<feature type="coiled-coil region" evidence="1">
    <location>
        <begin position="92"/>
        <end position="166"/>
    </location>
</feature>
<name>A0A964FGY6_9CYAN</name>
<keyword evidence="2" id="KW-0812">Transmembrane</keyword>
<sequence>MSLLNGSAVKAREVIDFCMANESPELKAKVFEIISRSELEPNDPMFMALLLTGQMRVLIEAAPEGLNRLLSEWKQESASSLSEITEAISLVAKQQQRQAETIEENMEAVSNKCVSDIKEAGMGTVGAIADASSENFEQLQRNLKQIEQLESKVTQLDAKFDEREQKSIENMNALIRWVNKTTQKQEAVNHQVDILISEVGKIKRKKVWLRIADAFWSLPALVACMLIAMGGTWWIASR</sequence>
<dbReference type="EMBL" id="JADWDC010000046">
    <property type="protein sequence ID" value="MCC0178527.1"/>
    <property type="molecule type" value="Genomic_DNA"/>
</dbReference>
<accession>A0A964FGY6</accession>
<organism evidence="3 4">
    <name type="scientific">Waterburya agarophytonicola KI4</name>
    <dbReference type="NCBI Taxonomy" id="2874699"/>
    <lineage>
        <taxon>Bacteria</taxon>
        <taxon>Bacillati</taxon>
        <taxon>Cyanobacteriota</taxon>
        <taxon>Cyanophyceae</taxon>
        <taxon>Pleurocapsales</taxon>
        <taxon>Hyellaceae</taxon>
        <taxon>Waterburya</taxon>
        <taxon>Waterburya agarophytonicola</taxon>
    </lineage>
</organism>